<evidence type="ECO:0000313" key="2">
    <source>
        <dbReference type="Proteomes" id="UP000052008"/>
    </source>
</evidence>
<reference evidence="1 2" key="1">
    <citation type="journal article" date="2015" name="Microbiome">
        <title>Genomic resolution of linkages in carbon, nitrogen, and sulfur cycling among widespread estuary sediment bacteria.</title>
        <authorList>
            <person name="Baker B.J."/>
            <person name="Lazar C.S."/>
            <person name="Teske A.P."/>
            <person name="Dick G.J."/>
        </authorList>
    </citation>
    <scope>NUCLEOTIDE SEQUENCE [LARGE SCALE GENOMIC DNA]</scope>
    <source>
        <strain evidence="1">DG_24</strain>
    </source>
</reference>
<dbReference type="EMBL" id="LIZS01000042">
    <property type="protein sequence ID" value="KPJ52778.1"/>
    <property type="molecule type" value="Genomic_DNA"/>
</dbReference>
<name>A0A0S7WRL9_UNCT6</name>
<comment type="caution">
    <text evidence="1">The sequence shown here is derived from an EMBL/GenBank/DDBJ whole genome shotgun (WGS) entry which is preliminary data.</text>
</comment>
<gene>
    <name evidence="1" type="ORF">AMJ39_06910</name>
</gene>
<accession>A0A0S7WRL9</accession>
<proteinExistence type="predicted"/>
<dbReference type="Proteomes" id="UP000052008">
    <property type="component" value="Unassembled WGS sequence"/>
</dbReference>
<protein>
    <submittedName>
        <fullName evidence="1">Uncharacterized protein</fullName>
    </submittedName>
</protein>
<evidence type="ECO:0000313" key="1">
    <source>
        <dbReference type="EMBL" id="KPJ52778.1"/>
    </source>
</evidence>
<sequence length="122" mass="14150">MVYGRVRVDGEPLNGVQVFISHPQNDWFYTCRYTIWETITHYGSQACEHLLEDFGAGWYSTYWLDCDQPEFPCPERTLCPGDTICLYAFYQDRADTVITVYDGSPYFRAPDFEIESGTQDGE</sequence>
<organism evidence="1 2">
    <name type="scientific">candidate division TA06 bacterium DG_24</name>
    <dbReference type="NCBI Taxonomy" id="1703770"/>
    <lineage>
        <taxon>Bacteria</taxon>
        <taxon>Bacteria division TA06</taxon>
    </lineage>
</organism>
<dbReference type="AlphaFoldDB" id="A0A0S7WRL9"/>